<dbReference type="PROSITE" id="PS51166">
    <property type="entry name" value="CBM20"/>
    <property type="match status" value="1"/>
</dbReference>
<keyword evidence="3" id="KW-0378">Hydrolase</keyword>
<feature type="domain" description="CBM20" evidence="2">
    <location>
        <begin position="7"/>
        <end position="109"/>
    </location>
</feature>
<dbReference type="GO" id="GO:0016787">
    <property type="term" value="F:hydrolase activity"/>
    <property type="evidence" value="ECO:0007669"/>
    <property type="project" value="UniProtKB-KW"/>
</dbReference>
<dbReference type="PANTHER" id="PTHR10343">
    <property type="entry name" value="5'-AMP-ACTIVATED PROTEIN KINASE , BETA SUBUNIT"/>
    <property type="match status" value="1"/>
</dbReference>
<gene>
    <name evidence="3" type="ORF">FKZ61_06930</name>
</gene>
<dbReference type="InterPro" id="IPR050827">
    <property type="entry name" value="CRP1_MDG1_kinase"/>
</dbReference>
<dbReference type="InterPro" id="IPR014756">
    <property type="entry name" value="Ig_E-set"/>
</dbReference>
<dbReference type="Gene3D" id="2.60.40.10">
    <property type="entry name" value="Immunoglobulins"/>
    <property type="match status" value="1"/>
</dbReference>
<dbReference type="PANTHER" id="PTHR10343:SF84">
    <property type="entry name" value="5'-AMP-ACTIVATED PROTEIN KINASE SUBUNIT BETA-1"/>
    <property type="match status" value="1"/>
</dbReference>
<dbReference type="GO" id="GO:2001070">
    <property type="term" value="F:starch binding"/>
    <property type="evidence" value="ECO:0007669"/>
    <property type="project" value="InterPro"/>
</dbReference>
<sequence length="139" mass="15956">MIRKFKASRPGYVRVVFELPACLWADRIYLTGDFNNWDQTATPMRQDHDGVWRAEVELPAGQSYEFRYLIDGQWRTDFHADGFTTNNYGTENSVVRAELPEEELTVLQNGLVHELNEALSLPEKVAPHQPGSRRYSLAA</sequence>
<dbReference type="OrthoDB" id="9811945at2"/>
<dbReference type="SMART" id="SM01065">
    <property type="entry name" value="CBM_2"/>
    <property type="match status" value="1"/>
</dbReference>
<dbReference type="InterPro" id="IPR013783">
    <property type="entry name" value="Ig-like_fold"/>
</dbReference>
<dbReference type="CDD" id="cd07184">
    <property type="entry name" value="E_set_Isoamylase_like_N"/>
    <property type="match status" value="1"/>
</dbReference>
<evidence type="ECO:0000313" key="4">
    <source>
        <dbReference type="Proteomes" id="UP000317371"/>
    </source>
</evidence>
<dbReference type="RefSeq" id="WP_141609362.1">
    <property type="nucleotide sequence ID" value="NZ_VIGC02000007.1"/>
</dbReference>
<dbReference type="AlphaFoldDB" id="A0A540VIN6"/>
<protein>
    <submittedName>
        <fullName evidence="3">Glycoside hydrolase family 13</fullName>
    </submittedName>
</protein>
<evidence type="ECO:0000313" key="3">
    <source>
        <dbReference type="EMBL" id="TQE96620.1"/>
    </source>
</evidence>
<dbReference type="InParanoid" id="A0A540VIN6"/>
<keyword evidence="4" id="KW-1185">Reference proteome</keyword>
<evidence type="ECO:0000256" key="1">
    <source>
        <dbReference type="ARBA" id="ARBA00010926"/>
    </source>
</evidence>
<proteinExistence type="inferred from homology"/>
<comment type="caution">
    <text evidence="3">The sequence shown here is derived from an EMBL/GenBank/DDBJ whole genome shotgun (WGS) entry which is preliminary data.</text>
</comment>
<dbReference type="InterPro" id="IPR002044">
    <property type="entry name" value="CBM20"/>
</dbReference>
<comment type="similarity">
    <text evidence="1">Belongs to the 5'-AMP-activated protein kinase beta subunit family.</text>
</comment>
<evidence type="ECO:0000259" key="2">
    <source>
        <dbReference type="PROSITE" id="PS51166"/>
    </source>
</evidence>
<organism evidence="3 4">
    <name type="scientific">Litorilinea aerophila</name>
    <dbReference type="NCBI Taxonomy" id="1204385"/>
    <lineage>
        <taxon>Bacteria</taxon>
        <taxon>Bacillati</taxon>
        <taxon>Chloroflexota</taxon>
        <taxon>Caldilineae</taxon>
        <taxon>Caldilineales</taxon>
        <taxon>Caldilineaceae</taxon>
        <taxon>Litorilinea</taxon>
    </lineage>
</organism>
<dbReference type="EMBL" id="VIGC01000007">
    <property type="protein sequence ID" value="TQE96620.1"/>
    <property type="molecule type" value="Genomic_DNA"/>
</dbReference>
<name>A0A540VIN6_9CHLR</name>
<dbReference type="Proteomes" id="UP000317371">
    <property type="component" value="Unassembled WGS sequence"/>
</dbReference>
<dbReference type="Pfam" id="PF16561">
    <property type="entry name" value="AMPK1_CBM"/>
    <property type="match status" value="1"/>
</dbReference>
<dbReference type="SUPFAM" id="SSF81296">
    <property type="entry name" value="E set domains"/>
    <property type="match status" value="1"/>
</dbReference>
<reference evidence="3 4" key="1">
    <citation type="submission" date="2019-06" db="EMBL/GenBank/DDBJ databases">
        <title>Genome sequence of Litorilinea aerophila BAA-2444.</title>
        <authorList>
            <person name="Maclea K.S."/>
            <person name="Maurais E.G."/>
            <person name="Iannazzi L.C."/>
        </authorList>
    </citation>
    <scope>NUCLEOTIDE SEQUENCE [LARGE SCALE GENOMIC DNA]</scope>
    <source>
        <strain evidence="3 4">ATCC BAA-2444</strain>
    </source>
</reference>
<accession>A0A540VIN6</accession>
<dbReference type="InterPro" id="IPR032640">
    <property type="entry name" value="AMPK1_CBM"/>
</dbReference>